<evidence type="ECO:0000313" key="1">
    <source>
        <dbReference type="EMBL" id="CAJ1406234.1"/>
    </source>
</evidence>
<dbReference type="AlphaFoldDB" id="A0AA36NGZ6"/>
<proteinExistence type="predicted"/>
<evidence type="ECO:0000313" key="2">
    <source>
        <dbReference type="Proteomes" id="UP001178507"/>
    </source>
</evidence>
<protein>
    <submittedName>
        <fullName evidence="1">Uncharacterized protein</fullName>
    </submittedName>
</protein>
<gene>
    <name evidence="1" type="ORF">EVOR1521_LOCUS28247</name>
</gene>
<name>A0AA36NGZ6_9DINO</name>
<dbReference type="Proteomes" id="UP001178507">
    <property type="component" value="Unassembled WGS sequence"/>
</dbReference>
<sequence>MDFQVRSFVSSVLEEAVDDFVDDVLVDAPDEAAVVDFFPEDFDDEKELSELSEPEPRELVRPVKSNFFQYVCRLLDGALSGEAQVFEKPGPCLAAQSYARSRVQAARKLLCPYQDLARPSLLPLDCLPLSAPLAFSVPQSIVLSVPRPPAMPRVKQPRRRPFTKSLVSIDAKAIADTEAPPRPSDRMAASAMALDLGIEKAEEMGKATVNFKGSGFLPRIDLSPKSAGGADVVAGAGPVLGVVGTLTFMR</sequence>
<dbReference type="EMBL" id="CAUJNA010003620">
    <property type="protein sequence ID" value="CAJ1406234.1"/>
    <property type="molecule type" value="Genomic_DNA"/>
</dbReference>
<accession>A0AA36NGZ6</accession>
<reference evidence="1" key="1">
    <citation type="submission" date="2023-08" db="EMBL/GenBank/DDBJ databases">
        <authorList>
            <person name="Chen Y."/>
            <person name="Shah S."/>
            <person name="Dougan E. K."/>
            <person name="Thang M."/>
            <person name="Chan C."/>
        </authorList>
    </citation>
    <scope>NUCLEOTIDE SEQUENCE</scope>
</reference>
<organism evidence="1 2">
    <name type="scientific">Effrenium voratum</name>
    <dbReference type="NCBI Taxonomy" id="2562239"/>
    <lineage>
        <taxon>Eukaryota</taxon>
        <taxon>Sar</taxon>
        <taxon>Alveolata</taxon>
        <taxon>Dinophyceae</taxon>
        <taxon>Suessiales</taxon>
        <taxon>Symbiodiniaceae</taxon>
        <taxon>Effrenium</taxon>
    </lineage>
</organism>
<keyword evidence="2" id="KW-1185">Reference proteome</keyword>
<comment type="caution">
    <text evidence="1">The sequence shown here is derived from an EMBL/GenBank/DDBJ whole genome shotgun (WGS) entry which is preliminary data.</text>
</comment>